<proteinExistence type="predicted"/>
<reference evidence="1 2" key="1">
    <citation type="submission" date="2017-04" db="EMBL/GenBank/DDBJ databases">
        <title>Novel microbial lineages endemic to geothermal iron-oxide mats fill important gaps in the evolutionary history of Archaea.</title>
        <authorList>
            <person name="Jay Z.J."/>
            <person name="Beam J.P."/>
            <person name="Dlakic M."/>
            <person name="Rusch D.B."/>
            <person name="Kozubal M.A."/>
            <person name="Inskeep W.P."/>
        </authorList>
    </citation>
    <scope>NUCLEOTIDE SEQUENCE [LARGE SCALE GENOMIC DNA]</scope>
    <source>
        <strain evidence="1">OSP_D</strain>
    </source>
</reference>
<gene>
    <name evidence="1" type="ORF">B9Q01_07570</name>
</gene>
<name>A0A2R6A867_9ARCH</name>
<dbReference type="AlphaFoldDB" id="A0A2R6A867"/>
<protein>
    <submittedName>
        <fullName evidence="1">Uncharacterized protein</fullName>
    </submittedName>
</protein>
<dbReference type="EMBL" id="NEXC01000063">
    <property type="protein sequence ID" value="PSN82601.1"/>
    <property type="molecule type" value="Genomic_DNA"/>
</dbReference>
<accession>A0A2R6A867</accession>
<comment type="caution">
    <text evidence="1">The sequence shown here is derived from an EMBL/GenBank/DDBJ whole genome shotgun (WGS) entry which is preliminary data.</text>
</comment>
<evidence type="ECO:0000313" key="2">
    <source>
        <dbReference type="Proteomes" id="UP000240880"/>
    </source>
</evidence>
<dbReference type="Proteomes" id="UP000240880">
    <property type="component" value="Unassembled WGS sequence"/>
</dbReference>
<sequence length="72" mass="8132">MTFQMSNKYKLEGEEGREGVHSRQVQIRLDAEPHIEIDEPINKLFFACAMFPGNGLVVLKACKNRTNSIAPL</sequence>
<evidence type="ECO:0000313" key="1">
    <source>
        <dbReference type="EMBL" id="PSN82601.1"/>
    </source>
</evidence>
<organism evidence="1 2">
    <name type="scientific">Candidatus Marsarchaeota G1 archaeon OSP_D</name>
    <dbReference type="NCBI Taxonomy" id="1978155"/>
    <lineage>
        <taxon>Archaea</taxon>
        <taxon>Candidatus Marsarchaeota</taxon>
        <taxon>Candidatus Marsarchaeota group 1</taxon>
    </lineage>
</organism>